<dbReference type="AlphaFoldDB" id="A0A1S0U046"/>
<dbReference type="InterPro" id="IPR016187">
    <property type="entry name" value="CTDL_fold"/>
</dbReference>
<dbReference type="OrthoDB" id="5877441at2759"/>
<feature type="domain" description="C-type lectin" evidence="1">
    <location>
        <begin position="1"/>
        <end position="98"/>
    </location>
</feature>
<dbReference type="OMA" id="FKHPFWI"/>
<dbReference type="PROSITE" id="PS50041">
    <property type="entry name" value="C_TYPE_LECTIN_2"/>
    <property type="match status" value="1"/>
</dbReference>
<dbReference type="CDD" id="cd00037">
    <property type="entry name" value="CLECT"/>
    <property type="match status" value="1"/>
</dbReference>
<dbReference type="GeneID" id="9942804"/>
<dbReference type="KEGG" id="loa:LOAG_05397"/>
<dbReference type="Gene3D" id="3.10.100.10">
    <property type="entry name" value="Mannose-Binding Protein A, subunit A"/>
    <property type="match status" value="1"/>
</dbReference>
<gene>
    <name evidence="2" type="ORF">LOAG_05397</name>
</gene>
<evidence type="ECO:0000313" key="2">
    <source>
        <dbReference type="EMBL" id="EFO23094.1"/>
    </source>
</evidence>
<name>A0A1S0U046_LOALO</name>
<dbReference type="InterPro" id="IPR001304">
    <property type="entry name" value="C-type_lectin-like"/>
</dbReference>
<evidence type="ECO:0000259" key="1">
    <source>
        <dbReference type="PROSITE" id="PS50041"/>
    </source>
</evidence>
<organism evidence="2">
    <name type="scientific">Loa loa</name>
    <name type="common">Eye worm</name>
    <name type="synonym">Filaria loa</name>
    <dbReference type="NCBI Taxonomy" id="7209"/>
    <lineage>
        <taxon>Eukaryota</taxon>
        <taxon>Metazoa</taxon>
        <taxon>Ecdysozoa</taxon>
        <taxon>Nematoda</taxon>
        <taxon>Chromadorea</taxon>
        <taxon>Rhabditida</taxon>
        <taxon>Spirurina</taxon>
        <taxon>Spiruromorpha</taxon>
        <taxon>Filarioidea</taxon>
        <taxon>Onchocercidae</taxon>
        <taxon>Loa</taxon>
    </lineage>
</organism>
<dbReference type="SMART" id="SM00034">
    <property type="entry name" value="CLECT"/>
    <property type="match status" value="1"/>
</dbReference>
<proteinExistence type="predicted"/>
<accession>A0A1S0U046</accession>
<dbReference type="RefSeq" id="XP_003140982.1">
    <property type="nucleotide sequence ID" value="XM_003140934.1"/>
</dbReference>
<reference evidence="2" key="1">
    <citation type="submission" date="2012-04" db="EMBL/GenBank/DDBJ databases">
        <title>The Genome Sequence of Loa loa.</title>
        <authorList>
            <consortium name="The Broad Institute Genome Sequencing Platform"/>
            <consortium name="Broad Institute Genome Sequencing Center for Infectious Disease"/>
            <person name="Nutman T.B."/>
            <person name="Fink D.L."/>
            <person name="Russ C."/>
            <person name="Young S."/>
            <person name="Zeng Q."/>
            <person name="Gargeya S."/>
            <person name="Alvarado L."/>
            <person name="Berlin A."/>
            <person name="Chapman S.B."/>
            <person name="Chen Z."/>
            <person name="Freedman E."/>
            <person name="Gellesch M."/>
            <person name="Goldberg J."/>
            <person name="Griggs A."/>
            <person name="Gujja S."/>
            <person name="Heilman E.R."/>
            <person name="Heiman D."/>
            <person name="Howarth C."/>
            <person name="Mehta T."/>
            <person name="Neiman D."/>
            <person name="Pearson M."/>
            <person name="Roberts A."/>
            <person name="Saif S."/>
            <person name="Shea T."/>
            <person name="Shenoy N."/>
            <person name="Sisk P."/>
            <person name="Stolte C."/>
            <person name="Sykes S."/>
            <person name="White J."/>
            <person name="Yandava C."/>
            <person name="Haas B."/>
            <person name="Henn M.R."/>
            <person name="Nusbaum C."/>
            <person name="Birren B."/>
        </authorList>
    </citation>
    <scope>NUCLEOTIDE SEQUENCE [LARGE SCALE GENOMIC DNA]</scope>
</reference>
<dbReference type="SUPFAM" id="SSF56436">
    <property type="entry name" value="C-type lectin-like"/>
    <property type="match status" value="1"/>
</dbReference>
<dbReference type="InParanoid" id="A0A1S0U046"/>
<dbReference type="InterPro" id="IPR016186">
    <property type="entry name" value="C-type_lectin-like/link_sf"/>
</dbReference>
<protein>
    <recommendedName>
        <fullName evidence="1">C-type lectin domain-containing protein</fullName>
    </recommendedName>
</protein>
<sequence length="111" mass="13122">MDNDSYTYYEAEKKCIKMGAVYFQLFHNFKSDQRANFHFKHPFWIGLLKDGNGWKWPDGTKLKYHLWGKNEPSKMYSCVFAATEKNGGNWYTADCNERILQDDIVGYVCQQ</sequence>
<dbReference type="Pfam" id="PF00059">
    <property type="entry name" value="Lectin_C"/>
    <property type="match status" value="1"/>
</dbReference>
<dbReference type="EMBL" id="JH712167">
    <property type="protein sequence ID" value="EFO23094.1"/>
    <property type="molecule type" value="Genomic_DNA"/>
</dbReference>
<dbReference type="CTD" id="9942804"/>